<sequence>STGGPSSPRLDAFIPAHTLLHIDQDDSKIPDLECTAELQSIGIFNSVYDDDLDILTSPVQSVGTQDNVDVGKEVSDQHYIVLPLWSFISSTFKSSNDKAADDKPKDDTK</sequence>
<comment type="caution">
    <text evidence="1">The sequence shown here is derived from an EMBL/GenBank/DDBJ whole genome shotgun (WGS) entry which is preliminary data.</text>
</comment>
<organism evidence="1">
    <name type="scientific">Tanacetum cinerariifolium</name>
    <name type="common">Dalmatian daisy</name>
    <name type="synonym">Chrysanthemum cinerariifolium</name>
    <dbReference type="NCBI Taxonomy" id="118510"/>
    <lineage>
        <taxon>Eukaryota</taxon>
        <taxon>Viridiplantae</taxon>
        <taxon>Streptophyta</taxon>
        <taxon>Embryophyta</taxon>
        <taxon>Tracheophyta</taxon>
        <taxon>Spermatophyta</taxon>
        <taxon>Magnoliopsida</taxon>
        <taxon>eudicotyledons</taxon>
        <taxon>Gunneridae</taxon>
        <taxon>Pentapetalae</taxon>
        <taxon>asterids</taxon>
        <taxon>campanulids</taxon>
        <taxon>Asterales</taxon>
        <taxon>Asteraceae</taxon>
        <taxon>Asteroideae</taxon>
        <taxon>Anthemideae</taxon>
        <taxon>Anthemidinae</taxon>
        <taxon>Tanacetum</taxon>
    </lineage>
</organism>
<protein>
    <submittedName>
        <fullName evidence="1">Uncharacterized protein</fullName>
    </submittedName>
</protein>
<dbReference type="AlphaFoldDB" id="A0A699SST1"/>
<gene>
    <name evidence="1" type="ORF">Tci_871823</name>
</gene>
<feature type="non-terminal residue" evidence="1">
    <location>
        <position position="1"/>
    </location>
</feature>
<name>A0A699SST1_TANCI</name>
<dbReference type="EMBL" id="BKCJ011181163">
    <property type="protein sequence ID" value="GFC99853.1"/>
    <property type="molecule type" value="Genomic_DNA"/>
</dbReference>
<reference evidence="1" key="1">
    <citation type="journal article" date="2019" name="Sci. Rep.">
        <title>Draft genome of Tanacetum cinerariifolium, the natural source of mosquito coil.</title>
        <authorList>
            <person name="Yamashiro T."/>
            <person name="Shiraishi A."/>
            <person name="Satake H."/>
            <person name="Nakayama K."/>
        </authorList>
    </citation>
    <scope>NUCLEOTIDE SEQUENCE</scope>
</reference>
<evidence type="ECO:0000313" key="1">
    <source>
        <dbReference type="EMBL" id="GFC99853.1"/>
    </source>
</evidence>
<accession>A0A699SST1</accession>
<proteinExistence type="predicted"/>